<dbReference type="InterPro" id="IPR014755">
    <property type="entry name" value="Cu-Rt/internalin_Ig-like"/>
</dbReference>
<dbReference type="Pfam" id="PF13205">
    <property type="entry name" value="Big_5"/>
    <property type="match status" value="1"/>
</dbReference>
<dbReference type="Gene3D" id="2.60.40.1220">
    <property type="match status" value="4"/>
</dbReference>
<accession>A0ABT9J509</accession>
<dbReference type="InterPro" id="IPR001119">
    <property type="entry name" value="SLH_dom"/>
</dbReference>
<feature type="domain" description="SLH" evidence="2">
    <location>
        <begin position="103"/>
        <end position="166"/>
    </location>
</feature>
<sequence>MRVQSTKYVFKKRQKSFKTRGGEMKVMKRSLSILLAIAMVFSSFVSIASAGELTAEEKFDELKDQKIFDGYTDGKPHLEDNMTREQAAKIIALVFDLDLDAPNNATFSDVDEDRWSYEYIEAAVDANIIDGIGNGKFAPKENVTIEEFAKMLVEGYSYLTGKEHDEDGTIDDDDVSAWAQEYVAAALDWDLIEEYNDYTDDADREFLVESAYAAVQQVEDFEESQKELKVESISADTLREVVIEFNADLDQASAEDTSNYDISDYIDIEDADLQSDDQTVILTVEKLDNQEEYTLEIDGLMSIGENVLEDFEDEFTPFDGDVPEVEGVEFTGPKSFRVTFNEPIEKAEEDDFTVKEGSKRLSIKDVEIDGDAVKVDLYSKLDDGEEYLIKVNGVEDFAGYANISFSETYDYEDSDEPPTAKVIDADQKIVEVEFDKPVTGLTNGHFYHSYSSWRAIGLYSDASLESQYEIDEDTEQVTKVYVVFVDEDDEGHALPSGDVEFTIRDEYDGSEIEDNWGNVFDEETYDLEITADRVPPEVSEIEILDGDEIKIIFNEPIGNLNDGDYEVYDEDGDEIDIDDIDPASNKESVILTLEDDQEGNTITLEISDLHDDTLYENEMEKFVIELDIEDSTFAGINRVEFDYDNGKDPVLYVVFNEEVNDTALDLDNYRLWRTGTTSYITFDGETDFYGNGKTVRIELTDSEAELLDDLAVNGDDELVGYELLVADVEDAEGNELNNFQLSSAIKEFGETRPIIVDGDVKVISRNEIQIQFNQELEEVSPDGFTITADWVENNIDSDDIIDDLEVEYNSDGTLVTFVLEYQLDGTTLDDIDLEVAFDGNPGNDPETYNEFGVAPEPFSTEDDDDITLIDKIAPELEFMTVDDDDIEKIKTYSVDGDNKVDHIILYFTEVIDESSVSKFNFEVEDHDVKDAFTVSASDIDDLLATGKGSVNSVDSDVIVLRVNELDDEDLPEHNGEDTDLYEELDIKIDAGVLEDLNGNTFEGIKSSDDVYAYGNGGKADVVSPVLGDLTISSSSGTNYVKPGETITVTVDANEAISVTSASIDGKLANVSNGADSSEKIVSIVTDATFTEGNVEFDLEIEDSSNNPTTIDESDLAGFGNSNVIFDKTGVSIDSATVVQTNAVVQLYTTNFITVEATGLPGSLGNNATLTITVDSDNAVTAMSSSVNGNDITIILANDASNTVTTTLNQLRDEINNNLADFTATVTGDGTTLAAPVLLADGQFDNGTDVITVALSDDIQTADVDSNVNTDFNFANATTVVGTTSATSDQVVITITETDSQVIDDSINIISSSIRDLAGNDNKTDIVEIN</sequence>
<reference evidence="3 4" key="1">
    <citation type="submission" date="2023-08" db="EMBL/GenBank/DDBJ databases">
        <authorList>
            <person name="Park J.-S."/>
        </authorList>
    </citation>
    <scope>NUCLEOTIDE SEQUENCE [LARGE SCALE GENOMIC DNA]</scope>
    <source>
        <strain evidence="3 4">2205SS18-9</strain>
    </source>
</reference>
<evidence type="ECO:0000313" key="4">
    <source>
        <dbReference type="Proteomes" id="UP001231941"/>
    </source>
</evidence>
<comment type="caution">
    <text evidence="3">The sequence shown here is derived from an EMBL/GenBank/DDBJ whole genome shotgun (WGS) entry which is preliminary data.</text>
</comment>
<dbReference type="PROSITE" id="PS51272">
    <property type="entry name" value="SLH"/>
    <property type="match status" value="1"/>
</dbReference>
<protein>
    <submittedName>
        <fullName evidence="3">S-layer homology domain-containing protein</fullName>
    </submittedName>
</protein>
<name>A0ABT9J509_9BACL</name>
<dbReference type="Pfam" id="PF00395">
    <property type="entry name" value="SLH"/>
    <property type="match status" value="1"/>
</dbReference>
<dbReference type="EMBL" id="JAVAMP010000017">
    <property type="protein sequence ID" value="MDP5276706.1"/>
    <property type="molecule type" value="Genomic_DNA"/>
</dbReference>
<keyword evidence="4" id="KW-1185">Reference proteome</keyword>
<keyword evidence="1" id="KW-0732">Signal</keyword>
<organism evidence="3 4">
    <name type="scientific">Chengkuizengella axinellae</name>
    <dbReference type="NCBI Taxonomy" id="3064388"/>
    <lineage>
        <taxon>Bacteria</taxon>
        <taxon>Bacillati</taxon>
        <taxon>Bacillota</taxon>
        <taxon>Bacilli</taxon>
        <taxon>Bacillales</taxon>
        <taxon>Paenibacillaceae</taxon>
        <taxon>Chengkuizengella</taxon>
    </lineage>
</organism>
<evidence type="ECO:0000256" key="1">
    <source>
        <dbReference type="ARBA" id="ARBA00022729"/>
    </source>
</evidence>
<dbReference type="Proteomes" id="UP001231941">
    <property type="component" value="Unassembled WGS sequence"/>
</dbReference>
<dbReference type="InterPro" id="IPR032812">
    <property type="entry name" value="SbsA_Ig"/>
</dbReference>
<evidence type="ECO:0000313" key="3">
    <source>
        <dbReference type="EMBL" id="MDP5276706.1"/>
    </source>
</evidence>
<proteinExistence type="predicted"/>
<gene>
    <name evidence="3" type="ORF">Q5Y73_21670</name>
</gene>
<dbReference type="RefSeq" id="WP_305994015.1">
    <property type="nucleotide sequence ID" value="NZ_JAVAMP010000017.1"/>
</dbReference>
<evidence type="ECO:0000259" key="2">
    <source>
        <dbReference type="PROSITE" id="PS51272"/>
    </source>
</evidence>